<feature type="compositionally biased region" description="Low complexity" evidence="5">
    <location>
        <begin position="134"/>
        <end position="173"/>
    </location>
</feature>
<protein>
    <recommendedName>
        <fullName evidence="6">RING-type domain-containing protein</fullName>
    </recommendedName>
</protein>
<evidence type="ECO:0000256" key="3">
    <source>
        <dbReference type="ARBA" id="ARBA00022833"/>
    </source>
</evidence>
<reference evidence="7 8" key="1">
    <citation type="journal article" date="2018" name="Mol. Biol. Evol.">
        <title>Broad Genomic Sampling Reveals a Smut Pathogenic Ancestry of the Fungal Clade Ustilaginomycotina.</title>
        <authorList>
            <person name="Kijpornyongpan T."/>
            <person name="Mondo S.J."/>
            <person name="Barry K."/>
            <person name="Sandor L."/>
            <person name="Lee J."/>
            <person name="Lipzen A."/>
            <person name="Pangilinan J."/>
            <person name="LaButti K."/>
            <person name="Hainaut M."/>
            <person name="Henrissat B."/>
            <person name="Grigoriev I.V."/>
            <person name="Spatafora J.W."/>
            <person name="Aime M.C."/>
        </authorList>
    </citation>
    <scope>NUCLEOTIDE SEQUENCE [LARGE SCALE GENOMIC DNA]</scope>
    <source>
        <strain evidence="7 8">MCA 5214</strain>
    </source>
</reference>
<feature type="compositionally biased region" description="Low complexity" evidence="5">
    <location>
        <begin position="24"/>
        <end position="34"/>
    </location>
</feature>
<feature type="compositionally biased region" description="Low complexity" evidence="5">
    <location>
        <begin position="600"/>
        <end position="616"/>
    </location>
</feature>
<feature type="region of interest" description="Disordered" evidence="5">
    <location>
        <begin position="469"/>
        <end position="526"/>
    </location>
</feature>
<dbReference type="Gene3D" id="3.30.40.10">
    <property type="entry name" value="Zinc/RING finger domain, C3HC4 (zinc finger)"/>
    <property type="match status" value="1"/>
</dbReference>
<dbReference type="STRING" id="1569628.A0A316US90"/>
<name>A0A316US90_9BASI</name>
<feature type="compositionally biased region" description="Low complexity" evidence="5">
    <location>
        <begin position="777"/>
        <end position="792"/>
    </location>
</feature>
<feature type="compositionally biased region" description="Acidic residues" evidence="5">
    <location>
        <begin position="551"/>
        <end position="571"/>
    </location>
</feature>
<dbReference type="InterPro" id="IPR053238">
    <property type="entry name" value="RING-H2_zinc_finger"/>
</dbReference>
<dbReference type="AlphaFoldDB" id="A0A316US90"/>
<feature type="compositionally biased region" description="Low complexity" evidence="5">
    <location>
        <begin position="297"/>
        <end position="332"/>
    </location>
</feature>
<feature type="region of interest" description="Disordered" evidence="5">
    <location>
        <begin position="540"/>
        <end position="626"/>
    </location>
</feature>
<gene>
    <name evidence="7" type="ORF">BDZ90DRAFT_231948</name>
</gene>
<feature type="compositionally biased region" description="Low complexity" evidence="5">
    <location>
        <begin position="965"/>
        <end position="982"/>
    </location>
</feature>
<feature type="region of interest" description="Disordered" evidence="5">
    <location>
        <begin position="664"/>
        <end position="749"/>
    </location>
</feature>
<feature type="compositionally biased region" description="Low complexity" evidence="5">
    <location>
        <begin position="69"/>
        <end position="100"/>
    </location>
</feature>
<feature type="compositionally biased region" description="Pro residues" evidence="5">
    <location>
        <begin position="866"/>
        <end position="877"/>
    </location>
</feature>
<feature type="compositionally biased region" description="Low complexity" evidence="5">
    <location>
        <begin position="572"/>
        <end position="585"/>
    </location>
</feature>
<feature type="compositionally biased region" description="Polar residues" evidence="5">
    <location>
        <begin position="835"/>
        <end position="856"/>
    </location>
</feature>
<feature type="compositionally biased region" description="Low complexity" evidence="5">
    <location>
        <begin position="670"/>
        <end position="697"/>
    </location>
</feature>
<dbReference type="PROSITE" id="PS50089">
    <property type="entry name" value="ZF_RING_2"/>
    <property type="match status" value="1"/>
</dbReference>
<feature type="compositionally biased region" description="Pro residues" evidence="5">
    <location>
        <begin position="1"/>
        <end position="11"/>
    </location>
</feature>
<dbReference type="CDD" id="cd16461">
    <property type="entry name" value="RING-H2_EL5-like"/>
    <property type="match status" value="1"/>
</dbReference>
<dbReference type="EMBL" id="KZ819666">
    <property type="protein sequence ID" value="PWN28190.1"/>
    <property type="molecule type" value="Genomic_DNA"/>
</dbReference>
<feature type="region of interest" description="Disordered" evidence="5">
    <location>
        <begin position="823"/>
        <end position="878"/>
    </location>
</feature>
<dbReference type="InterPro" id="IPR013083">
    <property type="entry name" value="Znf_RING/FYVE/PHD"/>
</dbReference>
<keyword evidence="1" id="KW-0479">Metal-binding</keyword>
<dbReference type="OrthoDB" id="8062037at2759"/>
<keyword evidence="3" id="KW-0862">Zinc</keyword>
<evidence type="ECO:0000259" key="6">
    <source>
        <dbReference type="PROSITE" id="PS50089"/>
    </source>
</evidence>
<evidence type="ECO:0000313" key="7">
    <source>
        <dbReference type="EMBL" id="PWN28190.1"/>
    </source>
</evidence>
<feature type="compositionally biased region" description="Low complexity" evidence="5">
    <location>
        <begin position="405"/>
        <end position="441"/>
    </location>
</feature>
<feature type="region of interest" description="Disordered" evidence="5">
    <location>
        <begin position="768"/>
        <end position="805"/>
    </location>
</feature>
<feature type="region of interest" description="Disordered" evidence="5">
    <location>
        <begin position="297"/>
        <end position="368"/>
    </location>
</feature>
<dbReference type="SMART" id="SM00184">
    <property type="entry name" value="RING"/>
    <property type="match status" value="1"/>
</dbReference>
<feature type="domain" description="RING-type" evidence="6">
    <location>
        <begin position="997"/>
        <end position="1040"/>
    </location>
</feature>
<dbReference type="SUPFAM" id="SSF57850">
    <property type="entry name" value="RING/U-box"/>
    <property type="match status" value="1"/>
</dbReference>
<keyword evidence="2 4" id="KW-0863">Zinc-finger</keyword>
<evidence type="ECO:0000256" key="5">
    <source>
        <dbReference type="SAM" id="MobiDB-lite"/>
    </source>
</evidence>
<keyword evidence="8" id="KW-1185">Reference proteome</keyword>
<evidence type="ECO:0000256" key="4">
    <source>
        <dbReference type="PROSITE-ProRule" id="PRU00175"/>
    </source>
</evidence>
<feature type="compositionally biased region" description="Low complexity" evidence="5">
    <location>
        <begin position="471"/>
        <end position="489"/>
    </location>
</feature>
<evidence type="ECO:0000313" key="8">
    <source>
        <dbReference type="Proteomes" id="UP000245884"/>
    </source>
</evidence>
<organism evidence="7 8">
    <name type="scientific">Jaminaea rosea</name>
    <dbReference type="NCBI Taxonomy" id="1569628"/>
    <lineage>
        <taxon>Eukaryota</taxon>
        <taxon>Fungi</taxon>
        <taxon>Dikarya</taxon>
        <taxon>Basidiomycota</taxon>
        <taxon>Ustilaginomycotina</taxon>
        <taxon>Exobasidiomycetes</taxon>
        <taxon>Microstromatales</taxon>
        <taxon>Microstromatales incertae sedis</taxon>
        <taxon>Jaminaea</taxon>
    </lineage>
</organism>
<feature type="region of interest" description="Disordered" evidence="5">
    <location>
        <begin position="956"/>
        <end position="986"/>
    </location>
</feature>
<feature type="region of interest" description="Disordered" evidence="5">
    <location>
        <begin position="1"/>
        <end position="223"/>
    </location>
</feature>
<dbReference type="Pfam" id="PF13639">
    <property type="entry name" value="zf-RING_2"/>
    <property type="match status" value="1"/>
</dbReference>
<accession>A0A316US90</accession>
<dbReference type="RefSeq" id="XP_025362802.1">
    <property type="nucleotide sequence ID" value="XM_025506063.1"/>
</dbReference>
<feature type="compositionally biased region" description="Polar residues" evidence="5">
    <location>
        <begin position="333"/>
        <end position="356"/>
    </location>
</feature>
<dbReference type="GeneID" id="37027886"/>
<dbReference type="Proteomes" id="UP000245884">
    <property type="component" value="Unassembled WGS sequence"/>
</dbReference>
<evidence type="ECO:0000256" key="2">
    <source>
        <dbReference type="ARBA" id="ARBA00022771"/>
    </source>
</evidence>
<dbReference type="PANTHER" id="PTHR14155:SF632">
    <property type="entry name" value="RING-H2 FINGER PROTEIN ATL17-RELATED"/>
    <property type="match status" value="1"/>
</dbReference>
<sequence>MPDSPPRPPPTEGEEHPVQGSNEASSSSSASSSSMPLHRVTQRQRLNDGTYKDVSPQHTQHQDDDRPRSAPSSPPASASASASTSGSSPPRQRQPPLSSSAWSSLQDRLPPSVPQRAPQQTSPNQALPFFPVLGSSRTSTSAESAASGSSASSSPRRAFLPLPRRMLPPGLGLPVPPPHFAQQAAAGSGPTDIFSRPSAGGGGPTPSIPSLGRSSQEGLRPPLILPAPSTVIPTPRGLLPAPGSTLAALLTDILGIGSRRAATGVREANHDVAPTPPTPLGGTQIVVQGAMISRPLPGAAAGATAEAAPQTTAESSTGPQPASASAESSGSAQNTNSFADQAAPSTSAGGDTTRSGGETDDGPAETSRGTMLATMDEQANMLTRLLSIAAAATAASLILNGSQRTPTDGAAQQGAAAAATGQSTTAPATMQAPSSSSSPAQRDSDRPFLLPGLRVPRSFSSIASRFRNWTSRRGSSPAARSPTPSQSARQPGTEEEAEVERHIGSSSSTAQPVPERVASMAQRHPEMTLSEMIHEAIREESRRHENAGGETDAEQAGEAEDEGREATEEELTATATAAAEAAADGVRNEDRMDTDPPTAPAATAEPESEAESQPQPATAPTLPEHLQNVLRSVRENRLHPGSEGSFERWLTDLGGDLVSAVRGMHGGSEASSTSSATQAALASATSSTTASGPTTTAPAGEQSTDPSPPAPTPAPAAESADTIQPSLLPSSGLEERRREWQQAARRAADVESGNLSFFRLFRFDEATDASQRRTDTAAAGSGSSDAGAHEGSNAAEGQGQRDGTAAPLVPTVVVGVRSNFTPPAGAAQAAAQDGVNGTTQPETAQSQPPQSTNDANTTSASGAPSGSPPSNPLPTPGSAPRFLLFVSGGHYSPSHPLLSAPRSLAAREFLMLMEVLANINGGGAGMGPGGKAKDTISKEELEKHAAGVRTWSEIKEKSVGQDAEPGATTTTTAGAPSPSSTSMKETPTLALRAGDRCGICLEEWADEDRCRVLEGCRHVYHQGCVDEWLMGSSNTCPLCREVGVKIERSPTGQAASGSGG</sequence>
<feature type="region of interest" description="Disordered" evidence="5">
    <location>
        <begin position="405"/>
        <end position="452"/>
    </location>
</feature>
<dbReference type="PANTHER" id="PTHR14155">
    <property type="entry name" value="RING FINGER DOMAIN-CONTAINING"/>
    <property type="match status" value="1"/>
</dbReference>
<proteinExistence type="predicted"/>
<dbReference type="GO" id="GO:0008270">
    <property type="term" value="F:zinc ion binding"/>
    <property type="evidence" value="ECO:0007669"/>
    <property type="project" value="UniProtKB-KW"/>
</dbReference>
<dbReference type="InterPro" id="IPR001841">
    <property type="entry name" value="Znf_RING"/>
</dbReference>
<evidence type="ECO:0000256" key="1">
    <source>
        <dbReference type="ARBA" id="ARBA00022723"/>
    </source>
</evidence>